<evidence type="ECO:0000259" key="8">
    <source>
        <dbReference type="Pfam" id="PF01425"/>
    </source>
</evidence>
<dbReference type="PIRSF" id="PIRSF001221">
    <property type="entry name" value="Amidase_fungi"/>
    <property type="match status" value="1"/>
</dbReference>
<comment type="similarity">
    <text evidence="1 7">Belongs to the amidase family. GatA subfamily.</text>
</comment>
<evidence type="ECO:0000256" key="1">
    <source>
        <dbReference type="ARBA" id="ARBA00008069"/>
    </source>
</evidence>
<feature type="domain" description="Amidase" evidence="8">
    <location>
        <begin position="24"/>
        <end position="489"/>
    </location>
</feature>
<comment type="caution">
    <text evidence="9">The sequence shown here is derived from an EMBL/GenBank/DDBJ whole genome shotgun (WGS) entry which is preliminary data.</text>
</comment>
<dbReference type="Gene3D" id="3.90.1300.10">
    <property type="entry name" value="Amidase signature (AS) domain"/>
    <property type="match status" value="1"/>
</dbReference>
<keyword evidence="3 7" id="KW-0547">Nucleotide-binding</keyword>
<dbReference type="Pfam" id="PF01425">
    <property type="entry name" value="Amidase"/>
    <property type="match status" value="1"/>
</dbReference>
<evidence type="ECO:0000313" key="10">
    <source>
        <dbReference type="Proteomes" id="UP000182693"/>
    </source>
</evidence>
<feature type="active site" description="Charge relay system" evidence="7">
    <location>
        <position position="154"/>
    </location>
</feature>
<dbReference type="InterPro" id="IPR023631">
    <property type="entry name" value="Amidase_dom"/>
</dbReference>
<dbReference type="PANTHER" id="PTHR11895:SF151">
    <property type="entry name" value="GLUTAMYL-TRNA(GLN) AMIDOTRANSFERASE SUBUNIT A"/>
    <property type="match status" value="1"/>
</dbReference>
<comment type="catalytic activity">
    <reaction evidence="6 7">
        <text>L-glutamyl-tRNA(Gln) + L-glutamine + ATP + H2O = L-glutaminyl-tRNA(Gln) + L-glutamate + ADP + phosphate + H(+)</text>
        <dbReference type="Rhea" id="RHEA:17521"/>
        <dbReference type="Rhea" id="RHEA-COMP:9681"/>
        <dbReference type="Rhea" id="RHEA-COMP:9684"/>
        <dbReference type="ChEBI" id="CHEBI:15377"/>
        <dbReference type="ChEBI" id="CHEBI:15378"/>
        <dbReference type="ChEBI" id="CHEBI:29985"/>
        <dbReference type="ChEBI" id="CHEBI:30616"/>
        <dbReference type="ChEBI" id="CHEBI:43474"/>
        <dbReference type="ChEBI" id="CHEBI:58359"/>
        <dbReference type="ChEBI" id="CHEBI:78520"/>
        <dbReference type="ChEBI" id="CHEBI:78521"/>
        <dbReference type="ChEBI" id="CHEBI:456216"/>
        <dbReference type="EC" id="6.3.5.7"/>
    </reaction>
</comment>
<dbReference type="InterPro" id="IPR036928">
    <property type="entry name" value="AS_sf"/>
</dbReference>
<keyword evidence="9" id="KW-0808">Transferase</keyword>
<accession>A0A1J4XVF0</accession>
<evidence type="ECO:0000256" key="2">
    <source>
        <dbReference type="ARBA" id="ARBA00022598"/>
    </source>
</evidence>
<feature type="active site" description="Acyl-ester intermediate" evidence="7">
    <location>
        <position position="178"/>
    </location>
</feature>
<organism evidence="9 10">
    <name type="scientific">Candidatus Wolfebacteria bacterium CG1_02_39_135</name>
    <dbReference type="NCBI Taxonomy" id="1805425"/>
    <lineage>
        <taxon>Bacteria</taxon>
        <taxon>Candidatus Wolfeibacteriota</taxon>
    </lineage>
</organism>
<dbReference type="HAMAP" id="MF_00120">
    <property type="entry name" value="GatA"/>
    <property type="match status" value="1"/>
</dbReference>
<keyword evidence="2 7" id="KW-0436">Ligase</keyword>
<dbReference type="PANTHER" id="PTHR11895">
    <property type="entry name" value="TRANSAMIDASE"/>
    <property type="match status" value="1"/>
</dbReference>
<evidence type="ECO:0000256" key="6">
    <source>
        <dbReference type="ARBA" id="ARBA00047407"/>
    </source>
</evidence>
<gene>
    <name evidence="7 9" type="primary">gatA</name>
    <name evidence="9" type="ORF">AUJ30_01675</name>
</gene>
<dbReference type="EC" id="6.3.5.7" evidence="7"/>
<evidence type="ECO:0000256" key="5">
    <source>
        <dbReference type="ARBA" id="ARBA00022917"/>
    </source>
</evidence>
<dbReference type="InterPro" id="IPR000120">
    <property type="entry name" value="Amidase"/>
</dbReference>
<dbReference type="SUPFAM" id="SSF75304">
    <property type="entry name" value="Amidase signature (AS) enzymes"/>
    <property type="match status" value="1"/>
</dbReference>
<dbReference type="GO" id="GO:0006412">
    <property type="term" value="P:translation"/>
    <property type="evidence" value="ECO:0007669"/>
    <property type="project" value="UniProtKB-UniRule"/>
</dbReference>
<dbReference type="GO" id="GO:0050567">
    <property type="term" value="F:glutaminyl-tRNA synthase (glutamine-hydrolyzing) activity"/>
    <property type="evidence" value="ECO:0007669"/>
    <property type="project" value="UniProtKB-UniRule"/>
</dbReference>
<name>A0A1J4XVF0_9BACT</name>
<proteinExistence type="inferred from homology"/>
<evidence type="ECO:0000256" key="4">
    <source>
        <dbReference type="ARBA" id="ARBA00022840"/>
    </source>
</evidence>
<protein>
    <recommendedName>
        <fullName evidence="7">Glutamyl-tRNA(Gln) amidotransferase subunit A</fullName>
        <shortName evidence="7">Glu-ADT subunit A</shortName>
        <ecNumber evidence="7">6.3.5.7</ecNumber>
    </recommendedName>
</protein>
<evidence type="ECO:0000256" key="7">
    <source>
        <dbReference type="HAMAP-Rule" id="MF_00120"/>
    </source>
</evidence>
<dbReference type="PROSITE" id="PS00571">
    <property type="entry name" value="AMIDASES"/>
    <property type="match status" value="1"/>
</dbReference>
<dbReference type="GO" id="GO:0005524">
    <property type="term" value="F:ATP binding"/>
    <property type="evidence" value="ECO:0007669"/>
    <property type="project" value="UniProtKB-KW"/>
</dbReference>
<sequence>MDIRELTIKKFNEGLLNKQFSAFEITQAFFDYIKEKDQEIDAYLHLTKDLALSQAERVDIEVAEGKDLGILAGIPLAIKDNILIEGESATAGSKILANYRAAYDATVIKKLKQAGAIFLGKTNLDEFAMGSSTENSAFKITKNPNDLERVPGGSSGGSAAAVASDMAVAALGSDTGGSIRQPAGFCGVVGLKPTYGAVSRYGLIAMASSLDQIGPIAKTIEDAAILFKEISGKDDLDSTSIDAKYGDELSNPKLEDIKKLKIGIPKEYFIEGLDKRVSSAIDETIKFLKSLKIEFKEISLPHTKYALSCYYIIMPAEVSANLARFDGIRYARTNADHTQTNADDFQRKSASSPRKSALMDIYFETRGRGFGEEAKRRIILGTFVLSSGYYDAYYAKAQKVRRLIKEDFDRAFKEVDVILAPVSPTPAFKIGEKTDDPLAMYLSDIFTIPVNLAGLPGLVIPVKKYKIDSGELPIGFQLIGKPFREADILGIGQYYEKISNF</sequence>
<keyword evidence="5 7" id="KW-0648">Protein biosynthesis</keyword>
<dbReference type="Proteomes" id="UP000182693">
    <property type="component" value="Unassembled WGS sequence"/>
</dbReference>
<dbReference type="InterPro" id="IPR020556">
    <property type="entry name" value="Amidase_CS"/>
</dbReference>
<evidence type="ECO:0000256" key="3">
    <source>
        <dbReference type="ARBA" id="ARBA00022741"/>
    </source>
</evidence>
<dbReference type="EMBL" id="MNWX01000031">
    <property type="protein sequence ID" value="OIO65008.1"/>
    <property type="molecule type" value="Genomic_DNA"/>
</dbReference>
<evidence type="ECO:0000313" key="9">
    <source>
        <dbReference type="EMBL" id="OIO65008.1"/>
    </source>
</evidence>
<reference evidence="9 10" key="1">
    <citation type="journal article" date="2016" name="Environ. Microbiol.">
        <title>Genomic resolution of a cold subsurface aquifer community provides metabolic insights for novel microbes adapted to high CO concentrations.</title>
        <authorList>
            <person name="Probst A.J."/>
            <person name="Castelle C.J."/>
            <person name="Singh A."/>
            <person name="Brown C.T."/>
            <person name="Anantharaman K."/>
            <person name="Sharon I."/>
            <person name="Hug L.A."/>
            <person name="Burstein D."/>
            <person name="Emerson J.B."/>
            <person name="Thomas B.C."/>
            <person name="Banfield J.F."/>
        </authorList>
    </citation>
    <scope>NUCLEOTIDE SEQUENCE [LARGE SCALE GENOMIC DNA]</scope>
    <source>
        <strain evidence="9">CG1_02_39_135</strain>
    </source>
</reference>
<dbReference type="InterPro" id="IPR004412">
    <property type="entry name" value="GatA"/>
</dbReference>
<dbReference type="GO" id="GO:0016740">
    <property type="term" value="F:transferase activity"/>
    <property type="evidence" value="ECO:0007669"/>
    <property type="project" value="UniProtKB-KW"/>
</dbReference>
<comment type="function">
    <text evidence="7">Allows the formation of correctly charged Gln-tRNA(Gln) through the transamidation of misacylated Glu-tRNA(Gln) in organisms which lack glutaminyl-tRNA synthetase. The reaction takes place in the presence of glutamine and ATP through an activated gamma-phospho-Glu-tRNA(Gln).</text>
</comment>
<dbReference type="GO" id="GO:0030956">
    <property type="term" value="C:glutamyl-tRNA(Gln) amidotransferase complex"/>
    <property type="evidence" value="ECO:0007669"/>
    <property type="project" value="InterPro"/>
</dbReference>
<comment type="subunit">
    <text evidence="7">Heterotrimer of A, B and C subunits.</text>
</comment>
<keyword evidence="4 7" id="KW-0067">ATP-binding</keyword>
<feature type="active site" description="Charge relay system" evidence="7">
    <location>
        <position position="79"/>
    </location>
</feature>
<dbReference type="NCBIfam" id="TIGR00132">
    <property type="entry name" value="gatA"/>
    <property type="match status" value="1"/>
</dbReference>
<dbReference type="STRING" id="1805425.AUJ30_01675"/>
<dbReference type="AlphaFoldDB" id="A0A1J4XVF0"/>